<dbReference type="AlphaFoldDB" id="A0A923HZA2"/>
<reference evidence="2" key="1">
    <citation type="submission" date="2020-08" db="EMBL/GenBank/DDBJ databases">
        <title>Novel species isolated from subtropical streams in China.</title>
        <authorList>
            <person name="Lu H."/>
        </authorList>
    </citation>
    <scope>NUCLEOTIDE SEQUENCE</scope>
    <source>
        <strain evidence="2">CY7W</strain>
    </source>
</reference>
<dbReference type="EMBL" id="JACOGG010000004">
    <property type="protein sequence ID" value="MBC3934756.1"/>
    <property type="molecule type" value="Genomic_DNA"/>
</dbReference>
<organism evidence="2 3">
    <name type="scientific">Undibacterium rugosum</name>
    <dbReference type="NCBI Taxonomy" id="2762291"/>
    <lineage>
        <taxon>Bacteria</taxon>
        <taxon>Pseudomonadati</taxon>
        <taxon>Pseudomonadota</taxon>
        <taxon>Betaproteobacteria</taxon>
        <taxon>Burkholderiales</taxon>
        <taxon>Oxalobacteraceae</taxon>
        <taxon>Undibacterium</taxon>
    </lineage>
</organism>
<sequence length="60" mass="6769">MKRKKLQPALAKPRNPHALAARLRNAGAHSGPHPLREDRRKQKQQLRSALARSRNGLGEE</sequence>
<dbReference type="RefSeq" id="WP_186880370.1">
    <property type="nucleotide sequence ID" value="NZ_JACOGG010000004.1"/>
</dbReference>
<protein>
    <submittedName>
        <fullName evidence="2">Uncharacterized protein</fullName>
    </submittedName>
</protein>
<evidence type="ECO:0000256" key="1">
    <source>
        <dbReference type="SAM" id="MobiDB-lite"/>
    </source>
</evidence>
<comment type="caution">
    <text evidence="2">The sequence shown here is derived from an EMBL/GenBank/DDBJ whole genome shotgun (WGS) entry which is preliminary data.</text>
</comment>
<keyword evidence="3" id="KW-1185">Reference proteome</keyword>
<name>A0A923HZA2_9BURK</name>
<evidence type="ECO:0000313" key="2">
    <source>
        <dbReference type="EMBL" id="MBC3934756.1"/>
    </source>
</evidence>
<evidence type="ECO:0000313" key="3">
    <source>
        <dbReference type="Proteomes" id="UP000612361"/>
    </source>
</evidence>
<feature type="region of interest" description="Disordered" evidence="1">
    <location>
        <begin position="23"/>
        <end position="60"/>
    </location>
</feature>
<gene>
    <name evidence="2" type="ORF">H8K47_05230</name>
</gene>
<proteinExistence type="predicted"/>
<accession>A0A923HZA2</accession>
<dbReference type="Proteomes" id="UP000612361">
    <property type="component" value="Unassembled WGS sequence"/>
</dbReference>